<evidence type="ECO:0000313" key="1">
    <source>
        <dbReference type="EMBL" id="HHE75541.1"/>
    </source>
</evidence>
<reference evidence="1" key="1">
    <citation type="journal article" date="2020" name="mSystems">
        <title>Genome- and Community-Level Interaction Insights into Carbon Utilization and Element Cycling Functions of Hydrothermarchaeota in Hydrothermal Sediment.</title>
        <authorList>
            <person name="Zhou Z."/>
            <person name="Liu Y."/>
            <person name="Xu W."/>
            <person name="Pan J."/>
            <person name="Luo Z.H."/>
            <person name="Li M."/>
        </authorList>
    </citation>
    <scope>NUCLEOTIDE SEQUENCE [LARGE SCALE GENOMIC DNA]</scope>
    <source>
        <strain evidence="1">HyVt-85</strain>
    </source>
</reference>
<dbReference type="AlphaFoldDB" id="A0A7J3T9D0"/>
<name>A0A7J3T9D0_9ARCH</name>
<gene>
    <name evidence="1" type="ORF">ENL31_00240</name>
</gene>
<organism evidence="1">
    <name type="scientific">Candidatus Aciduliprofundum boonei</name>
    <dbReference type="NCBI Taxonomy" id="379547"/>
    <lineage>
        <taxon>Archaea</taxon>
        <taxon>Methanobacteriati</taxon>
        <taxon>Thermoplasmatota</taxon>
        <taxon>DHVE2 group</taxon>
        <taxon>Candidatus Aciduliprofundum</taxon>
    </lineage>
</organism>
<accession>A0A7J3T9D0</accession>
<dbReference type="Proteomes" id="UP000886130">
    <property type="component" value="Unassembled WGS sequence"/>
</dbReference>
<sequence length="246" mass="28988">MAKNGENIEYLWDVVNKTLENPGYYGKGWWTTGMVYDSQVLYIQWYKGCVPTSIAMIIGYLHNYGYDGFPHIAHLVYSDGEIYISDNNAREIIEFLVDYWGLDEENEYGVQWWKIEDGVWALIRHYGYIPTHNSVYGDIETIYRGGLNRLAWNDYGAIVDGVERWNMPSFVGLMHSIEYRNHGVVAVGYKYHKDLFGWHDKRLYIHDTWYNNTPMGTPYEYHVDGDFHWWDIVAHYDVLNFYPVGG</sequence>
<comment type="caution">
    <text evidence="1">The sequence shown here is derived from an EMBL/GenBank/DDBJ whole genome shotgun (WGS) entry which is preliminary data.</text>
</comment>
<protein>
    <submittedName>
        <fullName evidence="1">Uncharacterized protein</fullName>
    </submittedName>
</protein>
<dbReference type="EMBL" id="DRTM01000018">
    <property type="protein sequence ID" value="HHE75541.1"/>
    <property type="molecule type" value="Genomic_DNA"/>
</dbReference>
<proteinExistence type="predicted"/>